<evidence type="ECO:0000313" key="8">
    <source>
        <dbReference type="Proteomes" id="UP000051957"/>
    </source>
</evidence>
<dbReference type="SUPFAM" id="SSF52540">
    <property type="entry name" value="P-loop containing nucleoside triphosphate hydrolases"/>
    <property type="match status" value="1"/>
</dbReference>
<accession>A0A0R1YWW2</accession>
<dbReference type="GO" id="GO:0004385">
    <property type="term" value="F:GMP kinase activity"/>
    <property type="evidence" value="ECO:0007669"/>
    <property type="project" value="UniProtKB-EC"/>
</dbReference>
<dbReference type="GeneID" id="69803317"/>
<dbReference type="EMBL" id="AZGK01000003">
    <property type="protein sequence ID" value="KRM47005.1"/>
    <property type="molecule type" value="Genomic_DNA"/>
</dbReference>
<evidence type="ECO:0000256" key="5">
    <source>
        <dbReference type="ARBA" id="ARBA00048594"/>
    </source>
</evidence>
<comment type="similarity">
    <text evidence="2">Belongs to the guanylate kinase family.</text>
</comment>
<dbReference type="PANTHER" id="PTHR23117:SF13">
    <property type="entry name" value="GUANYLATE KINASE"/>
    <property type="match status" value="1"/>
</dbReference>
<dbReference type="GO" id="GO:0005829">
    <property type="term" value="C:cytosol"/>
    <property type="evidence" value="ECO:0007669"/>
    <property type="project" value="TreeGrafter"/>
</dbReference>
<dbReference type="InterPro" id="IPR008145">
    <property type="entry name" value="GK/Ca_channel_bsu"/>
</dbReference>
<dbReference type="InterPro" id="IPR027417">
    <property type="entry name" value="P-loop_NTPase"/>
</dbReference>
<dbReference type="SMART" id="SM00072">
    <property type="entry name" value="GuKc"/>
    <property type="match status" value="1"/>
</dbReference>
<evidence type="ECO:0000259" key="6">
    <source>
        <dbReference type="PROSITE" id="PS50052"/>
    </source>
</evidence>
<dbReference type="Pfam" id="PF00625">
    <property type="entry name" value="Guanylate_kin"/>
    <property type="match status" value="1"/>
</dbReference>
<evidence type="ECO:0000256" key="2">
    <source>
        <dbReference type="ARBA" id="ARBA00005790"/>
    </source>
</evidence>
<sequence length="185" mass="21402">MKNRVFVITGAAGSGKTTVRDYLHDQYKMARVITHTTRAPRANERDGIDYYFEDNESFFDNHFLESVHYAGNYYGSSYEGLENAWEKSPLATIVLDTAGAITYKQKLGDKAIIIFLEVGDSEELQRRMQGRGDNAEMVEKRIKSQEYNRDLQMPYELKGKAYEVVNKDWDKTQAKIDEIVEKYND</sequence>
<gene>
    <name evidence="7" type="ORF">FC51_GL001436</name>
</gene>
<dbReference type="Proteomes" id="UP000051957">
    <property type="component" value="Unassembled WGS sequence"/>
</dbReference>
<dbReference type="PATRIC" id="fig|1423784.4.peg.1468"/>
<feature type="domain" description="Guanylate kinase-like" evidence="6">
    <location>
        <begin position="3"/>
        <end position="181"/>
    </location>
</feature>
<dbReference type="InterPro" id="IPR008144">
    <property type="entry name" value="Guanylate_kin-like_dom"/>
</dbReference>
<reference evidence="7 8" key="1">
    <citation type="journal article" date="2015" name="Genome Announc.">
        <title>Expanding the biotechnology potential of lactobacilli through comparative genomics of 213 strains and associated genera.</title>
        <authorList>
            <person name="Sun Z."/>
            <person name="Harris H.M."/>
            <person name="McCann A."/>
            <person name="Guo C."/>
            <person name="Argimon S."/>
            <person name="Zhang W."/>
            <person name="Yang X."/>
            <person name="Jeffery I.B."/>
            <person name="Cooney J.C."/>
            <person name="Kagawa T.F."/>
            <person name="Liu W."/>
            <person name="Song Y."/>
            <person name="Salvetti E."/>
            <person name="Wrobel A."/>
            <person name="Rasinkangas P."/>
            <person name="Parkhill J."/>
            <person name="Rea M.C."/>
            <person name="O'Sullivan O."/>
            <person name="Ritari J."/>
            <person name="Douillard F.P."/>
            <person name="Paul Ross R."/>
            <person name="Yang R."/>
            <person name="Briner A.E."/>
            <person name="Felis G.E."/>
            <person name="de Vos W.M."/>
            <person name="Barrangou R."/>
            <person name="Klaenhammer T.R."/>
            <person name="Caufield P.W."/>
            <person name="Cui Y."/>
            <person name="Zhang H."/>
            <person name="O'Toole P.W."/>
        </authorList>
    </citation>
    <scope>NUCLEOTIDE SEQUENCE [LARGE SCALE GENOMIC DNA]</scope>
    <source>
        <strain evidence="7 8">DSM 5707</strain>
    </source>
</reference>
<comment type="caution">
    <text evidence="7">The sequence shown here is derived from an EMBL/GenBank/DDBJ whole genome shotgun (WGS) entry which is preliminary data.</text>
</comment>
<evidence type="ECO:0000313" key="7">
    <source>
        <dbReference type="EMBL" id="KRM47005.1"/>
    </source>
</evidence>
<evidence type="ECO:0000256" key="3">
    <source>
        <dbReference type="ARBA" id="ARBA00022679"/>
    </source>
</evidence>
<evidence type="ECO:0000256" key="4">
    <source>
        <dbReference type="ARBA" id="ARBA00022777"/>
    </source>
</evidence>
<organism evidence="7 8">
    <name type="scientific">Lentilactobacillus parabuchneri DSM 5707 = NBRC 107865</name>
    <dbReference type="NCBI Taxonomy" id="1423784"/>
    <lineage>
        <taxon>Bacteria</taxon>
        <taxon>Bacillati</taxon>
        <taxon>Bacillota</taxon>
        <taxon>Bacilli</taxon>
        <taxon>Lactobacillales</taxon>
        <taxon>Lactobacillaceae</taxon>
        <taxon>Lentilactobacillus</taxon>
    </lineage>
</organism>
<dbReference type="RefSeq" id="WP_057910915.1">
    <property type="nucleotide sequence ID" value="NZ_AZGK01000003.1"/>
</dbReference>
<protein>
    <submittedName>
        <fullName evidence="7">Guanylate kinase</fullName>
    </submittedName>
</protein>
<comment type="function">
    <text evidence="1">Essential for recycling GMP and indirectly, cGMP.</text>
</comment>
<name>A0A0R1YWW2_9LACO</name>
<dbReference type="Gene3D" id="3.40.50.300">
    <property type="entry name" value="P-loop containing nucleotide triphosphate hydrolases"/>
    <property type="match status" value="1"/>
</dbReference>
<dbReference type="PROSITE" id="PS50052">
    <property type="entry name" value="GUANYLATE_KINASE_2"/>
    <property type="match status" value="1"/>
</dbReference>
<comment type="catalytic activity">
    <reaction evidence="5">
        <text>GMP + ATP = GDP + ADP</text>
        <dbReference type="Rhea" id="RHEA:20780"/>
        <dbReference type="ChEBI" id="CHEBI:30616"/>
        <dbReference type="ChEBI" id="CHEBI:58115"/>
        <dbReference type="ChEBI" id="CHEBI:58189"/>
        <dbReference type="ChEBI" id="CHEBI:456216"/>
        <dbReference type="EC" id="2.7.4.8"/>
    </reaction>
</comment>
<keyword evidence="3" id="KW-0808">Transferase</keyword>
<evidence type="ECO:0000256" key="1">
    <source>
        <dbReference type="ARBA" id="ARBA00003531"/>
    </source>
</evidence>
<dbReference type="PANTHER" id="PTHR23117">
    <property type="entry name" value="GUANYLATE KINASE-RELATED"/>
    <property type="match status" value="1"/>
</dbReference>
<keyword evidence="4 7" id="KW-0418">Kinase</keyword>
<dbReference type="AlphaFoldDB" id="A0A0R1YWW2"/>
<proteinExistence type="inferred from homology"/>